<dbReference type="EnsemblPlants" id="evm.model.05.856">
    <property type="protein sequence ID" value="cds.evm.model.05.856"/>
    <property type="gene ID" value="evm.TU.05.856"/>
</dbReference>
<dbReference type="EMBL" id="UZAU01000466">
    <property type="status" value="NOT_ANNOTATED_CDS"/>
    <property type="molecule type" value="Genomic_DNA"/>
</dbReference>
<protein>
    <submittedName>
        <fullName evidence="3">Uncharacterized protein</fullName>
    </submittedName>
</protein>
<dbReference type="Gramene" id="evm.model.05.856">
    <property type="protein sequence ID" value="cds.evm.model.05.856"/>
    <property type="gene ID" value="evm.TU.05.856"/>
</dbReference>
<feature type="region of interest" description="Disordered" evidence="2">
    <location>
        <begin position="175"/>
        <end position="223"/>
    </location>
</feature>
<feature type="compositionally biased region" description="Basic and acidic residues" evidence="2">
    <location>
        <begin position="187"/>
        <end position="211"/>
    </location>
</feature>
<evidence type="ECO:0000313" key="3">
    <source>
        <dbReference type="EnsemblPlants" id="cds.evm.model.05.856"/>
    </source>
</evidence>
<organism evidence="3 4">
    <name type="scientific">Cannabis sativa</name>
    <name type="common">Hemp</name>
    <name type="synonym">Marijuana</name>
    <dbReference type="NCBI Taxonomy" id="3483"/>
    <lineage>
        <taxon>Eukaryota</taxon>
        <taxon>Viridiplantae</taxon>
        <taxon>Streptophyta</taxon>
        <taxon>Embryophyta</taxon>
        <taxon>Tracheophyta</taxon>
        <taxon>Spermatophyta</taxon>
        <taxon>Magnoliopsida</taxon>
        <taxon>eudicotyledons</taxon>
        <taxon>Gunneridae</taxon>
        <taxon>Pentapetalae</taxon>
        <taxon>rosids</taxon>
        <taxon>fabids</taxon>
        <taxon>Rosales</taxon>
        <taxon>Cannabaceae</taxon>
        <taxon>Cannabis</taxon>
    </lineage>
</organism>
<evidence type="ECO:0000256" key="1">
    <source>
        <dbReference type="SAM" id="Coils"/>
    </source>
</evidence>
<keyword evidence="1" id="KW-0175">Coiled coil</keyword>
<evidence type="ECO:0000256" key="2">
    <source>
        <dbReference type="SAM" id="MobiDB-lite"/>
    </source>
</evidence>
<reference evidence="3" key="2">
    <citation type="submission" date="2021-03" db="UniProtKB">
        <authorList>
            <consortium name="EnsemblPlants"/>
        </authorList>
    </citation>
    <scope>IDENTIFICATION</scope>
</reference>
<reference evidence="3" key="1">
    <citation type="submission" date="2018-11" db="EMBL/GenBank/DDBJ databases">
        <authorList>
            <person name="Grassa J C."/>
        </authorList>
    </citation>
    <scope>NUCLEOTIDE SEQUENCE [LARGE SCALE GENOMIC DNA]</scope>
</reference>
<sequence>MLRRLNSLKLNSLRPAKLKSLWLGNLWPARGDPLGIYDKARRPLNVRGQPSEVRVDHVEDEALEPWVLEFRERDIRHLLPLPCLLESLIKLRQRDSLEQSGVIGPIGLSWPIVPHPTRWHGQAPMDTEGVGNPYEDLDNNSVVKENSIHEGMGPWQCLAWGGTTVDAPVLIRLKRQESARPVKPPHASRDKGKATDSKENSDDSSSEDERLPNNPPDSNMASRMKNLVRGSSSGLSSGRPQAKELDADTLDYLIANTLKNVTSALLEFSHIHARDKGPTKAFKKKLESKDAKLKAKETELAEVQDDLDMTSTRMREELEKEYHEKQVALQEKQEYLDGQQAIRDEYGYLSMEVFYEGEKVLAGQTPEASARQPARALANKLMDVVQLSQPSTD</sequence>
<name>A0A803PS64_CANSA</name>
<accession>A0A803PS64</accession>
<dbReference type="Proteomes" id="UP000596661">
    <property type="component" value="Chromosome 5"/>
</dbReference>
<keyword evidence="4" id="KW-1185">Reference proteome</keyword>
<feature type="coiled-coil region" evidence="1">
    <location>
        <begin position="286"/>
        <end position="335"/>
    </location>
</feature>
<dbReference type="AlphaFoldDB" id="A0A803PS64"/>
<proteinExistence type="predicted"/>
<evidence type="ECO:0000313" key="4">
    <source>
        <dbReference type="Proteomes" id="UP000596661"/>
    </source>
</evidence>